<gene>
    <name evidence="1" type="ORF">M3D93_07175</name>
</gene>
<dbReference type="AlphaFoldDB" id="A0AAW5Q6U0"/>
<reference evidence="1" key="1">
    <citation type="submission" date="2022-04" db="EMBL/GenBank/DDBJ databases">
        <title>Human microbiome associated bacterial genomes.</title>
        <authorList>
            <person name="Sandstrom S."/>
            <person name="Salamzade R."/>
            <person name="Kalan L.R."/>
        </authorList>
    </citation>
    <scope>NUCLEOTIDE SEQUENCE</scope>
    <source>
        <strain evidence="1">P3-SID1762</strain>
    </source>
</reference>
<comment type="caution">
    <text evidence="1">The sequence shown here is derived from an EMBL/GenBank/DDBJ whole genome shotgun (WGS) entry which is preliminary data.</text>
</comment>
<proteinExistence type="predicted"/>
<name>A0AAW5Q6U0_9ACTN</name>
<evidence type="ECO:0000313" key="2">
    <source>
        <dbReference type="Proteomes" id="UP001206890"/>
    </source>
</evidence>
<dbReference type="Proteomes" id="UP001206890">
    <property type="component" value="Unassembled WGS sequence"/>
</dbReference>
<organism evidence="1 2">
    <name type="scientific">Dietzia cinnamea</name>
    <dbReference type="NCBI Taxonomy" id="321318"/>
    <lineage>
        <taxon>Bacteria</taxon>
        <taxon>Bacillati</taxon>
        <taxon>Actinomycetota</taxon>
        <taxon>Actinomycetes</taxon>
        <taxon>Mycobacteriales</taxon>
        <taxon>Dietziaceae</taxon>
        <taxon>Dietzia</taxon>
    </lineage>
</organism>
<dbReference type="Gene3D" id="3.40.50.1820">
    <property type="entry name" value="alpha/beta hydrolase"/>
    <property type="match status" value="1"/>
</dbReference>
<dbReference type="InterPro" id="IPR029058">
    <property type="entry name" value="AB_hydrolase_fold"/>
</dbReference>
<protein>
    <recommendedName>
        <fullName evidence="3">Secretory lipase</fullName>
    </recommendedName>
</protein>
<dbReference type="SUPFAM" id="SSF53474">
    <property type="entry name" value="alpha/beta-Hydrolases"/>
    <property type="match status" value="1"/>
</dbReference>
<dbReference type="EMBL" id="JALXTC010000025">
    <property type="protein sequence ID" value="MCT2117537.1"/>
    <property type="molecule type" value="Genomic_DNA"/>
</dbReference>
<evidence type="ECO:0000313" key="1">
    <source>
        <dbReference type="EMBL" id="MCT2117537.1"/>
    </source>
</evidence>
<dbReference type="RefSeq" id="WP_246830960.1">
    <property type="nucleotide sequence ID" value="NZ_JALXRO010000030.1"/>
</dbReference>
<accession>A0AAW5Q6U0</accession>
<sequence length="76" mass="8044">MAGPVLVAQGLADPLVTPTMQENWVAGRCAAGDPIDFRTYPVLDHMGLVAADSPLTPQLVQWTLDRWAGAAPTPTC</sequence>
<evidence type="ECO:0008006" key="3">
    <source>
        <dbReference type="Google" id="ProtNLM"/>
    </source>
</evidence>